<dbReference type="PANTHER" id="PTHR30069:SF29">
    <property type="entry name" value="HEMOGLOBIN AND HEMOGLOBIN-HAPTOGLOBIN-BINDING PROTEIN 1-RELATED"/>
    <property type="match status" value="1"/>
</dbReference>
<dbReference type="PATRIC" id="fig|927665.4.peg.4923"/>
<accession>A0A0F5IJL5</accession>
<feature type="transmembrane region" description="Helical" evidence="3">
    <location>
        <begin position="31"/>
        <end position="50"/>
    </location>
</feature>
<dbReference type="Gene3D" id="2.170.130.10">
    <property type="entry name" value="TonB-dependent receptor, plug domain"/>
    <property type="match status" value="1"/>
</dbReference>
<dbReference type="InterPro" id="IPR008969">
    <property type="entry name" value="CarboxyPept-like_regulatory"/>
</dbReference>
<dbReference type="Pfam" id="PF07715">
    <property type="entry name" value="Plug"/>
    <property type="match status" value="1"/>
</dbReference>
<dbReference type="RefSeq" id="WP_052716782.1">
    <property type="nucleotide sequence ID" value="NZ_KQ033914.1"/>
</dbReference>
<evidence type="ECO:0000313" key="5">
    <source>
        <dbReference type="EMBL" id="KKB45515.1"/>
    </source>
</evidence>
<dbReference type="NCBIfam" id="TIGR04057">
    <property type="entry name" value="SusC_RagA_signa"/>
    <property type="match status" value="1"/>
</dbReference>
<dbReference type="Gene3D" id="2.60.40.1120">
    <property type="entry name" value="Carboxypeptidase-like, regulatory domain"/>
    <property type="match status" value="1"/>
</dbReference>
<keyword evidence="2 3" id="KW-0472">Membrane</keyword>
<evidence type="ECO:0000256" key="2">
    <source>
        <dbReference type="PROSITE-ProRule" id="PRU01360"/>
    </source>
</evidence>
<name>A0A0F5IJL5_9BACT</name>
<proteinExistence type="inferred from homology"/>
<dbReference type="SUPFAM" id="SSF49464">
    <property type="entry name" value="Carboxypeptidase regulatory domain-like"/>
    <property type="match status" value="1"/>
</dbReference>
<keyword evidence="2" id="KW-1134">Transmembrane beta strand</keyword>
<dbReference type="InterPro" id="IPR012910">
    <property type="entry name" value="Plug_dom"/>
</dbReference>
<dbReference type="SUPFAM" id="SSF56935">
    <property type="entry name" value="Porins"/>
    <property type="match status" value="1"/>
</dbReference>
<dbReference type="Proteomes" id="UP000033047">
    <property type="component" value="Unassembled WGS sequence"/>
</dbReference>
<comment type="subcellular location">
    <subcellularLocation>
        <location evidence="2">Cell outer membrane</location>
        <topology evidence="2">Multi-pass membrane protein</topology>
    </subcellularLocation>
</comment>
<evidence type="ECO:0000256" key="1">
    <source>
        <dbReference type="ARBA" id="ARBA00022729"/>
    </source>
</evidence>
<dbReference type="EMBL" id="AQHV01000028">
    <property type="protein sequence ID" value="KKB45515.1"/>
    <property type="molecule type" value="Genomic_DNA"/>
</dbReference>
<dbReference type="InterPro" id="IPR037066">
    <property type="entry name" value="Plug_dom_sf"/>
</dbReference>
<dbReference type="FunFam" id="2.60.40.1120:FF:000003">
    <property type="entry name" value="Outer membrane protein Omp121"/>
    <property type="match status" value="1"/>
</dbReference>
<reference evidence="5 6" key="1">
    <citation type="submission" date="2013-04" db="EMBL/GenBank/DDBJ databases">
        <title>The Genome Sequence of Parabacteroides goldsteinii DSM 19448.</title>
        <authorList>
            <consortium name="The Broad Institute Genomics Platform"/>
            <person name="Earl A."/>
            <person name="Ward D."/>
            <person name="Feldgarden M."/>
            <person name="Gevers D."/>
            <person name="Martens E."/>
            <person name="Sakamoto M."/>
            <person name="Benno Y."/>
            <person name="Song Y."/>
            <person name="Liu C."/>
            <person name="Lee J."/>
            <person name="Bolanos M."/>
            <person name="Vaisanen M.L."/>
            <person name="Finegold S.M."/>
            <person name="Walker B."/>
            <person name="Young S."/>
            <person name="Zeng Q."/>
            <person name="Gargeya S."/>
            <person name="Fitzgerald M."/>
            <person name="Haas B."/>
            <person name="Abouelleil A."/>
            <person name="Allen A.W."/>
            <person name="Alvarado L."/>
            <person name="Arachchi H.M."/>
            <person name="Berlin A.M."/>
            <person name="Chapman S.B."/>
            <person name="Gainer-Dewar J."/>
            <person name="Goldberg J."/>
            <person name="Griggs A."/>
            <person name="Gujja S."/>
            <person name="Hansen M."/>
            <person name="Howarth C."/>
            <person name="Imamovic A."/>
            <person name="Ireland A."/>
            <person name="Larimer J."/>
            <person name="McCowan C."/>
            <person name="Murphy C."/>
            <person name="Pearson M."/>
            <person name="Poon T.W."/>
            <person name="Priest M."/>
            <person name="Roberts A."/>
            <person name="Saif S."/>
            <person name="Shea T."/>
            <person name="Sisk P."/>
            <person name="Sykes S."/>
            <person name="Wortman J."/>
            <person name="Nusbaum C."/>
            <person name="Birren B."/>
        </authorList>
    </citation>
    <scope>NUCLEOTIDE SEQUENCE [LARGE SCALE GENOMIC DNA]</scope>
    <source>
        <strain evidence="5 6">DSM 19448</strain>
    </source>
</reference>
<dbReference type="PROSITE" id="PS52016">
    <property type="entry name" value="TONB_DEPENDENT_REC_3"/>
    <property type="match status" value="1"/>
</dbReference>
<keyword evidence="2" id="KW-0998">Cell outer membrane</keyword>
<sequence>MDKISFIRQNQKDFTCKGHYTSSKQTFKHKISVTGLLLLFLFINISFIHAQTVKLSLNKQNATFEEIFNEIEEKTGYKFVYNTSDIDKNERISIQETNLDLTEILRSLLRSKRNISFRISNKHIALFKAQIKTISGIVLDTQGQQIVGANILVKGTINGTITDINGKFQLEVAEGDVLLISYIGYNTQEITINKKQDLSITLVDDTELLDEVVVTALGIKREQKALGYAVQEVKSDQLTVAKGANVATSLTGKIAGLNIKNSTEFAAAPTLTLRGSTPLLVVDGIPHYNVSMSDIPADDIESISVLKGSTASALYGSRGGDGAIMVTTKKAQKEGLDISVNSNTMFHM</sequence>
<organism evidence="5 6">
    <name type="scientific">Parabacteroides goldsteinii DSM 19448 = WAL 12034</name>
    <dbReference type="NCBI Taxonomy" id="927665"/>
    <lineage>
        <taxon>Bacteria</taxon>
        <taxon>Pseudomonadati</taxon>
        <taxon>Bacteroidota</taxon>
        <taxon>Bacteroidia</taxon>
        <taxon>Bacteroidales</taxon>
        <taxon>Tannerellaceae</taxon>
        <taxon>Parabacteroides</taxon>
    </lineage>
</organism>
<keyword evidence="2 3" id="KW-0812">Transmembrane</keyword>
<comment type="caution">
    <text evidence="5">The sequence shown here is derived from an EMBL/GenBank/DDBJ whole genome shotgun (WGS) entry which is preliminary data.</text>
</comment>
<comment type="similarity">
    <text evidence="2">Belongs to the TonB-dependent receptor family.</text>
</comment>
<dbReference type="GO" id="GO:0044718">
    <property type="term" value="P:siderophore transmembrane transport"/>
    <property type="evidence" value="ECO:0007669"/>
    <property type="project" value="TreeGrafter"/>
</dbReference>
<evidence type="ECO:0000259" key="4">
    <source>
        <dbReference type="Pfam" id="PF07715"/>
    </source>
</evidence>
<dbReference type="InterPro" id="IPR039426">
    <property type="entry name" value="TonB-dep_rcpt-like"/>
</dbReference>
<dbReference type="STRING" id="927665.HMPREF1535_04799"/>
<dbReference type="AlphaFoldDB" id="A0A0F5IJL5"/>
<keyword evidence="5" id="KW-0675">Receptor</keyword>
<dbReference type="GO" id="GO:0009279">
    <property type="term" value="C:cell outer membrane"/>
    <property type="evidence" value="ECO:0007669"/>
    <property type="project" value="UniProtKB-SubCell"/>
</dbReference>
<feature type="domain" description="TonB-dependent receptor plug" evidence="4">
    <location>
        <begin position="225"/>
        <end position="322"/>
    </location>
</feature>
<evidence type="ECO:0000256" key="3">
    <source>
        <dbReference type="SAM" id="Phobius"/>
    </source>
</evidence>
<keyword evidence="2" id="KW-0813">Transport</keyword>
<dbReference type="HOGENOM" id="CLU_004317_3_0_10"/>
<keyword evidence="1" id="KW-0732">Signal</keyword>
<keyword evidence="3" id="KW-1133">Transmembrane helix</keyword>
<protein>
    <submittedName>
        <fullName evidence="5">TonB-dependent outer membrane receptor, SusC/RagA subfamily, signature region</fullName>
    </submittedName>
</protein>
<dbReference type="GO" id="GO:0015344">
    <property type="term" value="F:siderophore uptake transmembrane transporter activity"/>
    <property type="evidence" value="ECO:0007669"/>
    <property type="project" value="TreeGrafter"/>
</dbReference>
<gene>
    <name evidence="5" type="ORF">HMPREF1535_04799</name>
</gene>
<evidence type="ECO:0000313" key="6">
    <source>
        <dbReference type="Proteomes" id="UP000033047"/>
    </source>
</evidence>
<dbReference type="InterPro" id="IPR023997">
    <property type="entry name" value="TonB-dep_OMP_SusC/RagA_CS"/>
</dbReference>
<dbReference type="Pfam" id="PF13715">
    <property type="entry name" value="CarbopepD_reg_2"/>
    <property type="match status" value="1"/>
</dbReference>
<dbReference type="PANTHER" id="PTHR30069">
    <property type="entry name" value="TONB-DEPENDENT OUTER MEMBRANE RECEPTOR"/>
    <property type="match status" value="1"/>
</dbReference>